<evidence type="ECO:0000313" key="24">
    <source>
        <dbReference type="Proteomes" id="UP000011087"/>
    </source>
</evidence>
<keyword evidence="8 16" id="KW-0067">ATP-binding</keyword>
<evidence type="ECO:0000259" key="20">
    <source>
        <dbReference type="Pfam" id="PF16209"/>
    </source>
</evidence>
<keyword evidence="7 16" id="KW-0547">Nucleotide-binding</keyword>
<comment type="cofactor">
    <cofactor evidence="1 17">
        <name>Mg(2+)</name>
        <dbReference type="ChEBI" id="CHEBI:18420"/>
    </cofactor>
</comment>
<dbReference type="Pfam" id="PF16209">
    <property type="entry name" value="PhoLip_ATPase_N"/>
    <property type="match status" value="1"/>
</dbReference>
<dbReference type="Pfam" id="PF00122">
    <property type="entry name" value="E1-E2_ATPase"/>
    <property type="match status" value="1"/>
</dbReference>
<feature type="transmembrane region" description="Helical" evidence="18">
    <location>
        <begin position="939"/>
        <end position="959"/>
    </location>
</feature>
<dbReference type="NCBIfam" id="TIGR01652">
    <property type="entry name" value="ATPase-Plipid"/>
    <property type="match status" value="1"/>
</dbReference>
<evidence type="ECO:0000256" key="17">
    <source>
        <dbReference type="PIRSR" id="PIRSR606539-3"/>
    </source>
</evidence>
<feature type="binding site" evidence="16">
    <location>
        <position position="380"/>
    </location>
    <ligand>
        <name>ATP</name>
        <dbReference type="ChEBI" id="CHEBI:30616"/>
    </ligand>
</feature>
<evidence type="ECO:0000256" key="18">
    <source>
        <dbReference type="RuleBase" id="RU362033"/>
    </source>
</evidence>
<dbReference type="InterPro" id="IPR008250">
    <property type="entry name" value="ATPase_P-typ_transduc_dom_A_sf"/>
</dbReference>
<dbReference type="InterPro" id="IPR032630">
    <property type="entry name" value="P_typ_ATPase_c"/>
</dbReference>
<feature type="transmembrane region" description="Helical" evidence="18">
    <location>
        <begin position="965"/>
        <end position="990"/>
    </location>
</feature>
<keyword evidence="13 18" id="KW-0472">Membrane</keyword>
<dbReference type="PRINTS" id="PR00119">
    <property type="entry name" value="CATATPASE"/>
</dbReference>
<dbReference type="GO" id="GO:0005802">
    <property type="term" value="C:trans-Golgi network"/>
    <property type="evidence" value="ECO:0007669"/>
    <property type="project" value="TreeGrafter"/>
</dbReference>
<feature type="transmembrane region" description="Helical" evidence="18">
    <location>
        <begin position="833"/>
        <end position="855"/>
    </location>
</feature>
<dbReference type="KEGG" id="gtt:GUITHDRAFT_66401"/>
<dbReference type="GO" id="GO:0045332">
    <property type="term" value="P:phospholipid translocation"/>
    <property type="evidence" value="ECO:0007669"/>
    <property type="project" value="TreeGrafter"/>
</dbReference>
<dbReference type="Pfam" id="PF16212">
    <property type="entry name" value="PhoLip_ATPase_C"/>
    <property type="match status" value="1"/>
</dbReference>
<evidence type="ECO:0000313" key="23">
    <source>
        <dbReference type="EnsemblProtists" id="EKX50817"/>
    </source>
</evidence>
<evidence type="ECO:0000256" key="11">
    <source>
        <dbReference type="ARBA" id="ARBA00022989"/>
    </source>
</evidence>
<evidence type="ECO:0000256" key="2">
    <source>
        <dbReference type="ARBA" id="ARBA00004127"/>
    </source>
</evidence>
<dbReference type="OrthoDB" id="377733at2759"/>
<gene>
    <name evidence="22" type="ORF">GUITHDRAFT_66401</name>
</gene>
<feature type="binding site" evidence="16">
    <location>
        <position position="639"/>
    </location>
    <ligand>
        <name>ATP</name>
        <dbReference type="ChEBI" id="CHEBI:30616"/>
    </ligand>
</feature>
<dbReference type="GO" id="GO:0005524">
    <property type="term" value="F:ATP binding"/>
    <property type="evidence" value="ECO:0007669"/>
    <property type="project" value="UniProtKB-UniRule"/>
</dbReference>
<dbReference type="HOGENOM" id="CLU_000846_3_1_1"/>
<feature type="binding site" evidence="17">
    <location>
        <position position="380"/>
    </location>
    <ligand>
        <name>Mg(2+)</name>
        <dbReference type="ChEBI" id="CHEBI:18420"/>
    </ligand>
</feature>
<dbReference type="SUPFAM" id="SSF81660">
    <property type="entry name" value="Metal cation-transporting ATPase, ATP-binding domain N"/>
    <property type="match status" value="1"/>
</dbReference>
<dbReference type="Gene3D" id="3.40.50.1000">
    <property type="entry name" value="HAD superfamily/HAD-like"/>
    <property type="match status" value="1"/>
</dbReference>
<feature type="binding site" evidence="16">
    <location>
        <position position="726"/>
    </location>
    <ligand>
        <name>ATP</name>
        <dbReference type="ChEBI" id="CHEBI:30616"/>
    </ligand>
</feature>
<dbReference type="PANTHER" id="PTHR24092:SF5">
    <property type="entry name" value="PHOSPHOLIPID-TRANSPORTING ATPASE"/>
    <property type="match status" value="1"/>
</dbReference>
<keyword evidence="24" id="KW-1185">Reference proteome</keyword>
<feature type="binding site" evidence="16">
    <location>
        <position position="641"/>
    </location>
    <ligand>
        <name>ATP</name>
        <dbReference type="ChEBI" id="CHEBI:30616"/>
    </ligand>
</feature>
<evidence type="ECO:0000256" key="13">
    <source>
        <dbReference type="ARBA" id="ARBA00023136"/>
    </source>
</evidence>
<dbReference type="PANTHER" id="PTHR24092">
    <property type="entry name" value="PROBABLE PHOSPHOLIPID-TRANSPORTING ATPASE"/>
    <property type="match status" value="1"/>
</dbReference>
<dbReference type="SFLD" id="SFLDS00003">
    <property type="entry name" value="Haloacid_Dehalogenase"/>
    <property type="match status" value="1"/>
</dbReference>
<feature type="domain" description="P-type ATPase N-terminal" evidence="20">
    <location>
        <begin position="30"/>
        <end position="81"/>
    </location>
</feature>
<dbReference type="InterPro" id="IPR023298">
    <property type="entry name" value="ATPase_P-typ_TM_dom_sf"/>
</dbReference>
<comment type="catalytic activity">
    <reaction evidence="14 18">
        <text>ATP + H2O + phospholipidSide 1 = ADP + phosphate + phospholipidSide 2.</text>
        <dbReference type="EC" id="7.6.2.1"/>
    </reaction>
</comment>
<reference evidence="23" key="3">
    <citation type="submission" date="2015-06" db="UniProtKB">
        <authorList>
            <consortium name="EnsemblProtists"/>
        </authorList>
    </citation>
    <scope>IDENTIFICATION</scope>
</reference>
<evidence type="ECO:0000256" key="8">
    <source>
        <dbReference type="ARBA" id="ARBA00022840"/>
    </source>
</evidence>
<dbReference type="EMBL" id="JH992977">
    <property type="protein sequence ID" value="EKX50817.1"/>
    <property type="molecule type" value="Genomic_DNA"/>
</dbReference>
<evidence type="ECO:0000256" key="4">
    <source>
        <dbReference type="ARBA" id="ARBA00022448"/>
    </source>
</evidence>
<organism evidence="22">
    <name type="scientific">Guillardia theta (strain CCMP2712)</name>
    <name type="common">Cryptophyte</name>
    <dbReference type="NCBI Taxonomy" id="905079"/>
    <lineage>
        <taxon>Eukaryota</taxon>
        <taxon>Cryptophyceae</taxon>
        <taxon>Pyrenomonadales</taxon>
        <taxon>Geminigeraceae</taxon>
        <taxon>Guillardia</taxon>
    </lineage>
</organism>
<feature type="binding site" evidence="16">
    <location>
        <position position="506"/>
    </location>
    <ligand>
        <name>ATP</name>
        <dbReference type="ChEBI" id="CHEBI:30616"/>
    </ligand>
</feature>
<dbReference type="InterPro" id="IPR018303">
    <property type="entry name" value="ATPase_P-typ_P_site"/>
</dbReference>
<dbReference type="SUPFAM" id="SSF81653">
    <property type="entry name" value="Calcium ATPase, transduction domain A"/>
    <property type="match status" value="1"/>
</dbReference>
<dbReference type="InterPro" id="IPR006539">
    <property type="entry name" value="P-type_ATPase_IV"/>
</dbReference>
<dbReference type="SUPFAM" id="SSF56784">
    <property type="entry name" value="HAD-like"/>
    <property type="match status" value="1"/>
</dbReference>
<evidence type="ECO:0000256" key="16">
    <source>
        <dbReference type="PIRSR" id="PIRSR606539-2"/>
    </source>
</evidence>
<reference evidence="24" key="2">
    <citation type="submission" date="2012-11" db="EMBL/GenBank/DDBJ databases">
        <authorList>
            <person name="Kuo A."/>
            <person name="Curtis B.A."/>
            <person name="Tanifuji G."/>
            <person name="Burki F."/>
            <person name="Gruber A."/>
            <person name="Irimia M."/>
            <person name="Maruyama S."/>
            <person name="Arias M.C."/>
            <person name="Ball S.G."/>
            <person name="Gile G.H."/>
            <person name="Hirakawa Y."/>
            <person name="Hopkins J.F."/>
            <person name="Rensing S.A."/>
            <person name="Schmutz J."/>
            <person name="Symeonidi A."/>
            <person name="Elias M."/>
            <person name="Eveleigh R.J."/>
            <person name="Herman E.K."/>
            <person name="Klute M.J."/>
            <person name="Nakayama T."/>
            <person name="Obornik M."/>
            <person name="Reyes-Prieto A."/>
            <person name="Armbrust E.V."/>
            <person name="Aves S.J."/>
            <person name="Beiko R.G."/>
            <person name="Coutinho P."/>
            <person name="Dacks J.B."/>
            <person name="Durnford D.G."/>
            <person name="Fast N.M."/>
            <person name="Green B.R."/>
            <person name="Grisdale C."/>
            <person name="Hempe F."/>
            <person name="Henrissat B."/>
            <person name="Hoppner M.P."/>
            <person name="Ishida K.-I."/>
            <person name="Kim E."/>
            <person name="Koreny L."/>
            <person name="Kroth P.G."/>
            <person name="Liu Y."/>
            <person name="Malik S.-B."/>
            <person name="Maier U.G."/>
            <person name="McRose D."/>
            <person name="Mock T."/>
            <person name="Neilson J.A."/>
            <person name="Onodera N.T."/>
            <person name="Poole A.M."/>
            <person name="Pritham E.J."/>
            <person name="Richards T.A."/>
            <person name="Rocap G."/>
            <person name="Roy S.W."/>
            <person name="Sarai C."/>
            <person name="Schaack S."/>
            <person name="Shirato S."/>
            <person name="Slamovits C.H."/>
            <person name="Spencer D.F."/>
            <person name="Suzuki S."/>
            <person name="Worden A.Z."/>
            <person name="Zauner S."/>
            <person name="Barry K."/>
            <person name="Bell C."/>
            <person name="Bharti A.K."/>
            <person name="Crow J.A."/>
            <person name="Grimwood J."/>
            <person name="Kramer R."/>
            <person name="Lindquist E."/>
            <person name="Lucas S."/>
            <person name="Salamov A."/>
            <person name="McFadden G.I."/>
            <person name="Lane C.E."/>
            <person name="Keeling P.J."/>
            <person name="Gray M.W."/>
            <person name="Grigoriev I.V."/>
            <person name="Archibald J.M."/>
        </authorList>
    </citation>
    <scope>NUCLEOTIDE SEQUENCE</scope>
    <source>
        <strain evidence="24">CCMP2712</strain>
    </source>
</reference>
<dbReference type="FunFam" id="3.40.50.1000:FF:000009">
    <property type="entry name" value="Phospholipid-transporting ATPase"/>
    <property type="match status" value="1"/>
</dbReference>
<dbReference type="GO" id="GO:0140326">
    <property type="term" value="F:ATPase-coupled intramembrane lipid transporter activity"/>
    <property type="evidence" value="ECO:0007669"/>
    <property type="project" value="UniProtKB-EC"/>
</dbReference>
<evidence type="ECO:0000256" key="7">
    <source>
        <dbReference type="ARBA" id="ARBA00022741"/>
    </source>
</evidence>
<feature type="binding site" evidence="16">
    <location>
        <position position="378"/>
    </location>
    <ligand>
        <name>ATP</name>
        <dbReference type="ChEBI" id="CHEBI:30616"/>
    </ligand>
</feature>
<keyword evidence="11 18" id="KW-1133">Transmembrane helix</keyword>
<feature type="binding site" evidence="16">
    <location>
        <position position="559"/>
    </location>
    <ligand>
        <name>ATP</name>
        <dbReference type="ChEBI" id="CHEBI:30616"/>
    </ligand>
</feature>
<feature type="active site" description="4-aspartylphosphate intermediate" evidence="15">
    <location>
        <position position="378"/>
    </location>
</feature>
<dbReference type="EnsemblProtists" id="EKX50817">
    <property type="protein sequence ID" value="EKX50817"/>
    <property type="gene ID" value="GUITHDRAFT_66401"/>
</dbReference>
<dbReference type="OMA" id="IAITTWH"/>
<dbReference type="AlphaFoldDB" id="L1JQW4"/>
<feature type="domain" description="P-type ATPase C-terminal" evidence="21">
    <location>
        <begin position="773"/>
        <end position="1000"/>
    </location>
</feature>
<dbReference type="STRING" id="905079.L1JQW4"/>
<dbReference type="Gene3D" id="3.40.1110.10">
    <property type="entry name" value="Calcium-transporting ATPase, cytoplasmic domain N"/>
    <property type="match status" value="1"/>
</dbReference>
<dbReference type="Proteomes" id="UP000011087">
    <property type="component" value="Unassembled WGS sequence"/>
</dbReference>
<dbReference type="InterPro" id="IPR036412">
    <property type="entry name" value="HAD-like_sf"/>
</dbReference>
<reference evidence="22 24" key="1">
    <citation type="journal article" date="2012" name="Nature">
        <title>Algal genomes reveal evolutionary mosaicism and the fate of nucleomorphs.</title>
        <authorList>
            <consortium name="DOE Joint Genome Institute"/>
            <person name="Curtis B.A."/>
            <person name="Tanifuji G."/>
            <person name="Burki F."/>
            <person name="Gruber A."/>
            <person name="Irimia M."/>
            <person name="Maruyama S."/>
            <person name="Arias M.C."/>
            <person name="Ball S.G."/>
            <person name="Gile G.H."/>
            <person name="Hirakawa Y."/>
            <person name="Hopkins J.F."/>
            <person name="Kuo A."/>
            <person name="Rensing S.A."/>
            <person name="Schmutz J."/>
            <person name="Symeonidi A."/>
            <person name="Elias M."/>
            <person name="Eveleigh R.J."/>
            <person name="Herman E.K."/>
            <person name="Klute M.J."/>
            <person name="Nakayama T."/>
            <person name="Obornik M."/>
            <person name="Reyes-Prieto A."/>
            <person name="Armbrust E.V."/>
            <person name="Aves S.J."/>
            <person name="Beiko R.G."/>
            <person name="Coutinho P."/>
            <person name="Dacks J.B."/>
            <person name="Durnford D.G."/>
            <person name="Fast N.M."/>
            <person name="Green B.R."/>
            <person name="Grisdale C.J."/>
            <person name="Hempel F."/>
            <person name="Henrissat B."/>
            <person name="Hoppner M.P."/>
            <person name="Ishida K."/>
            <person name="Kim E."/>
            <person name="Koreny L."/>
            <person name="Kroth P.G."/>
            <person name="Liu Y."/>
            <person name="Malik S.B."/>
            <person name="Maier U.G."/>
            <person name="McRose D."/>
            <person name="Mock T."/>
            <person name="Neilson J.A."/>
            <person name="Onodera N.T."/>
            <person name="Poole A.M."/>
            <person name="Pritham E.J."/>
            <person name="Richards T.A."/>
            <person name="Rocap G."/>
            <person name="Roy S.W."/>
            <person name="Sarai C."/>
            <person name="Schaack S."/>
            <person name="Shirato S."/>
            <person name="Slamovits C.H."/>
            <person name="Spencer D.F."/>
            <person name="Suzuki S."/>
            <person name="Worden A.Z."/>
            <person name="Zauner S."/>
            <person name="Barry K."/>
            <person name="Bell C."/>
            <person name="Bharti A.K."/>
            <person name="Crow J.A."/>
            <person name="Grimwood J."/>
            <person name="Kramer R."/>
            <person name="Lindquist E."/>
            <person name="Lucas S."/>
            <person name="Salamov A."/>
            <person name="McFadden G.I."/>
            <person name="Lane C.E."/>
            <person name="Keeling P.J."/>
            <person name="Gray M.W."/>
            <person name="Grigoriev I.V."/>
            <person name="Archibald J.M."/>
        </authorList>
    </citation>
    <scope>NUCLEOTIDE SEQUENCE</scope>
    <source>
        <strain evidence="22 24">CCMP2712</strain>
    </source>
</reference>
<dbReference type="GeneID" id="17307472"/>
<feature type="domain" description="P-type ATPase A" evidence="19">
    <location>
        <begin position="116"/>
        <end position="269"/>
    </location>
</feature>
<dbReference type="SFLD" id="SFLDF00027">
    <property type="entry name" value="p-type_atpase"/>
    <property type="match status" value="1"/>
</dbReference>
<sequence length="1015" mass="114529">MNGCNLYSQNGKLKENVLHEEGFVAGFAVPNVVRNQKYRAATFVFEVLYEQFRFFFNLYFLLVALSQFIPELQVGFLFTYIAPLVFVLSVTLIKEGYDDYQRYVRDKEANSQRYERLHADGKKKSVPSADLKVGDVVFVPSGARVPADMLLLRTSDKSGTVFIRTDQLDGETDWKLRRALAGTQRSPTDDAIINVRGSVWADKPTKEIDSFIGNFTLEDDGLDDRLEANSRGLEHVEPLSIDNTLWANTIVCGGSAVGLVLYTGADTRVAMNADPPKSKVGLVDIEINRLAKMLFALSLVSSFVMVLLKGWTDTWFQSLFRFVILFSSIIPISLRVNVDMAKTAFSYFMMGDKEIPGTIVRSSFIPEELGRIDYLLSDKTGTLTQNQMEMKEIHMGEVSFGREALDDVRSLLRKAFEIKEETFRGRPPVQLRTRRLIEALALCHNVNVTLEGGEAIYQASSPDEVALVNYAKLTGLVLEDRTLTAIILRRPTGEQVEYEILNVFPFNSDTKRMGIILRENETGRILFLMKGADATMTPIVEFSDWLEEECGNLARKGLRTLVIAMKVLSKEEYAAFSQRYELAKRSLQDRDASMRTAVEELECNLTLLGLTGVEDKLQDQVNSTLETLRNAGVRVWMLTGDKVETATCIAISSHLFARNAPIFHLLAANKEQAEEEFKRFQKKPGACLVIDGRSLSLCTDNFPRQFIEVACKCPSVVCCRCLPTQKALIVRLLKRHAKKRCAAIGDGGNDVAMIQAADVGIGIEGKEGRQASLAADFSLTKFKHVSRLMLWHGRNSYTRTARLSQFVIHRGLIISMIQIVFSAIFYFATIAIYSGWLVVGYSTVYTMLPVFSLVFDEDVDPDTAFMYPELYKELQKGRRLCTRTFLEWTFKSIYQGGVIMLLSIFMFDDSFLRIISITFTSLLLTELLMVALEIQKWKLLMIVSQILSLAAYVLSFFLLPTYFDVGYIFSGSFWLKVTVITLVSCLPVTIGKWLQRRCSPPAYLKIARSRDGFDF</sequence>
<dbReference type="InterPro" id="IPR001757">
    <property type="entry name" value="P_typ_ATPase"/>
</dbReference>
<protein>
    <recommendedName>
        <fullName evidence="18">Phospholipid-transporting ATPase</fullName>
        <ecNumber evidence="18">7.6.2.1</ecNumber>
    </recommendedName>
</protein>
<feature type="binding site" evidence="16">
    <location>
        <position position="750"/>
    </location>
    <ligand>
        <name>ATP</name>
        <dbReference type="ChEBI" id="CHEBI:30616"/>
    </ligand>
</feature>
<dbReference type="InterPro" id="IPR059000">
    <property type="entry name" value="ATPase_P-type_domA"/>
</dbReference>
<evidence type="ECO:0000256" key="12">
    <source>
        <dbReference type="ARBA" id="ARBA00023055"/>
    </source>
</evidence>
<dbReference type="InterPro" id="IPR023299">
    <property type="entry name" value="ATPase_P-typ_cyto_dom_N"/>
</dbReference>
<dbReference type="NCBIfam" id="TIGR01494">
    <property type="entry name" value="ATPase_P-type"/>
    <property type="match status" value="3"/>
</dbReference>
<dbReference type="InterPro" id="IPR023214">
    <property type="entry name" value="HAD_sf"/>
</dbReference>
<dbReference type="Gene3D" id="2.70.150.10">
    <property type="entry name" value="Calcium-transporting ATPase, cytoplasmic transduction domain A"/>
    <property type="match status" value="1"/>
</dbReference>
<keyword evidence="9 17" id="KW-0460">Magnesium</keyword>
<evidence type="ECO:0000256" key="9">
    <source>
        <dbReference type="ARBA" id="ARBA00022842"/>
    </source>
</evidence>
<accession>L1JQW4</accession>
<evidence type="ECO:0000256" key="10">
    <source>
        <dbReference type="ARBA" id="ARBA00022967"/>
    </source>
</evidence>
<feature type="binding site" evidence="16">
    <location>
        <position position="464"/>
    </location>
    <ligand>
        <name>ATP</name>
        <dbReference type="ChEBI" id="CHEBI:30616"/>
    </ligand>
</feature>
<comment type="subcellular location">
    <subcellularLocation>
        <location evidence="2">Endomembrane system</location>
        <topology evidence="2">Multi-pass membrane protein</topology>
    </subcellularLocation>
    <subcellularLocation>
        <location evidence="18">Membrane</location>
        <topology evidence="18">Multi-pass membrane protein</topology>
    </subcellularLocation>
</comment>
<feature type="binding site" evidence="17">
    <location>
        <position position="750"/>
    </location>
    <ligand>
        <name>Mg(2+)</name>
        <dbReference type="ChEBI" id="CHEBI:18420"/>
    </ligand>
</feature>
<comment type="similarity">
    <text evidence="3 18">Belongs to the cation transport ATPase (P-type) (TC 3.A.3) family. Type IV subfamily.</text>
</comment>
<keyword evidence="6 17" id="KW-0479">Metal-binding</keyword>
<feature type="transmembrane region" description="Helical" evidence="18">
    <location>
        <begin position="52"/>
        <end position="69"/>
    </location>
</feature>
<dbReference type="GO" id="GO:0005886">
    <property type="term" value="C:plasma membrane"/>
    <property type="evidence" value="ECO:0007669"/>
    <property type="project" value="TreeGrafter"/>
</dbReference>
<feature type="binding site" evidence="16">
    <location>
        <position position="640"/>
    </location>
    <ligand>
        <name>ATP</name>
        <dbReference type="ChEBI" id="CHEBI:30616"/>
    </ligand>
</feature>
<feature type="binding site" evidence="16">
    <location>
        <position position="530"/>
    </location>
    <ligand>
        <name>ATP</name>
        <dbReference type="ChEBI" id="CHEBI:30616"/>
    </ligand>
</feature>
<feature type="binding site" evidence="16">
    <location>
        <position position="720"/>
    </location>
    <ligand>
        <name>ATP</name>
        <dbReference type="ChEBI" id="CHEBI:30616"/>
    </ligand>
</feature>
<evidence type="ECO:0000313" key="22">
    <source>
        <dbReference type="EMBL" id="EKX50817.1"/>
    </source>
</evidence>
<dbReference type="RefSeq" id="XP_005837797.1">
    <property type="nucleotide sequence ID" value="XM_005837740.1"/>
</dbReference>
<dbReference type="PROSITE" id="PS00154">
    <property type="entry name" value="ATPASE_E1_E2"/>
    <property type="match status" value="1"/>
</dbReference>
<evidence type="ECO:0000256" key="15">
    <source>
        <dbReference type="PIRSR" id="PIRSR606539-1"/>
    </source>
</evidence>
<keyword evidence="5 18" id="KW-0812">Transmembrane</keyword>
<evidence type="ECO:0000256" key="1">
    <source>
        <dbReference type="ARBA" id="ARBA00001946"/>
    </source>
</evidence>
<evidence type="ECO:0000259" key="19">
    <source>
        <dbReference type="Pfam" id="PF00122"/>
    </source>
</evidence>
<evidence type="ECO:0000256" key="5">
    <source>
        <dbReference type="ARBA" id="ARBA00022692"/>
    </source>
</evidence>
<dbReference type="eggNOG" id="KOG0210">
    <property type="taxonomic scope" value="Eukaryota"/>
</dbReference>
<dbReference type="InterPro" id="IPR044492">
    <property type="entry name" value="P_typ_ATPase_HD_dom"/>
</dbReference>
<dbReference type="SFLD" id="SFLDG00002">
    <property type="entry name" value="C1.7:_P-type_atpase_like"/>
    <property type="match status" value="1"/>
</dbReference>
<feature type="binding site" evidence="17">
    <location>
        <position position="746"/>
    </location>
    <ligand>
        <name>Mg(2+)</name>
        <dbReference type="ChEBI" id="CHEBI:18420"/>
    </ligand>
</feature>
<evidence type="ECO:0000259" key="21">
    <source>
        <dbReference type="Pfam" id="PF16212"/>
    </source>
</evidence>
<evidence type="ECO:0000256" key="14">
    <source>
        <dbReference type="ARBA" id="ARBA00034036"/>
    </source>
</evidence>
<keyword evidence="12" id="KW-0445">Lipid transport</keyword>
<evidence type="ECO:0000256" key="6">
    <source>
        <dbReference type="ARBA" id="ARBA00022723"/>
    </source>
</evidence>
<feature type="transmembrane region" description="Helical" evidence="18">
    <location>
        <begin position="294"/>
        <end position="312"/>
    </location>
</feature>
<feature type="binding site" evidence="17">
    <location>
        <position position="378"/>
    </location>
    <ligand>
        <name>Mg(2+)</name>
        <dbReference type="ChEBI" id="CHEBI:18420"/>
    </ligand>
</feature>
<feature type="binding site" evidence="16">
    <location>
        <position position="749"/>
    </location>
    <ligand>
        <name>ATP</name>
        <dbReference type="ChEBI" id="CHEBI:30616"/>
    </ligand>
</feature>
<dbReference type="GO" id="GO:0006890">
    <property type="term" value="P:retrograde vesicle-mediated transport, Golgi to endoplasmic reticulum"/>
    <property type="evidence" value="ECO:0007669"/>
    <property type="project" value="TreeGrafter"/>
</dbReference>
<keyword evidence="10 18" id="KW-1278">Translocase</keyword>
<dbReference type="SUPFAM" id="SSF81665">
    <property type="entry name" value="Calcium ATPase, transmembrane domain M"/>
    <property type="match status" value="1"/>
</dbReference>
<dbReference type="GO" id="GO:0006897">
    <property type="term" value="P:endocytosis"/>
    <property type="evidence" value="ECO:0007669"/>
    <property type="project" value="TreeGrafter"/>
</dbReference>
<dbReference type="PaxDb" id="55529-EKX50817"/>
<dbReference type="EC" id="7.6.2.1" evidence="18"/>
<dbReference type="Pfam" id="PF13246">
    <property type="entry name" value="Cation_ATPase"/>
    <property type="match status" value="2"/>
</dbReference>
<name>L1JQW4_GUITC</name>
<dbReference type="GO" id="GO:0000287">
    <property type="term" value="F:magnesium ion binding"/>
    <property type="evidence" value="ECO:0007669"/>
    <property type="project" value="UniProtKB-UniRule"/>
</dbReference>
<feature type="binding site" evidence="16">
    <location>
        <position position="379"/>
    </location>
    <ligand>
        <name>ATP</name>
        <dbReference type="ChEBI" id="CHEBI:30616"/>
    </ligand>
</feature>
<proteinExistence type="inferred from homology"/>
<feature type="transmembrane region" description="Helical" evidence="18">
    <location>
        <begin position="911"/>
        <end position="932"/>
    </location>
</feature>
<dbReference type="GO" id="GO:0005768">
    <property type="term" value="C:endosome"/>
    <property type="evidence" value="ECO:0007669"/>
    <property type="project" value="TreeGrafter"/>
</dbReference>
<feature type="transmembrane region" description="Helical" evidence="18">
    <location>
        <begin position="75"/>
        <end position="93"/>
    </location>
</feature>
<dbReference type="GO" id="GO:0016887">
    <property type="term" value="F:ATP hydrolysis activity"/>
    <property type="evidence" value="ECO:0007669"/>
    <property type="project" value="InterPro"/>
</dbReference>
<keyword evidence="4" id="KW-0813">Transport</keyword>
<feature type="transmembrane region" description="Helical" evidence="18">
    <location>
        <begin position="807"/>
        <end position="827"/>
    </location>
</feature>
<evidence type="ECO:0000256" key="3">
    <source>
        <dbReference type="ARBA" id="ARBA00008109"/>
    </source>
</evidence>
<dbReference type="InterPro" id="IPR032631">
    <property type="entry name" value="P-type_ATPase_N"/>
</dbReference>